<dbReference type="GO" id="GO:0017004">
    <property type="term" value="P:cytochrome complex assembly"/>
    <property type="evidence" value="ECO:0007669"/>
    <property type="project" value="UniProtKB-KW"/>
</dbReference>
<dbReference type="CDD" id="cd02966">
    <property type="entry name" value="TlpA_like_family"/>
    <property type="match status" value="1"/>
</dbReference>
<dbReference type="Pfam" id="PF13905">
    <property type="entry name" value="Thioredoxin_8"/>
    <property type="match status" value="1"/>
</dbReference>
<evidence type="ECO:0000256" key="4">
    <source>
        <dbReference type="ARBA" id="ARBA00023284"/>
    </source>
</evidence>
<dbReference type="EMBL" id="FTOR01000001">
    <property type="protein sequence ID" value="SIS83910.1"/>
    <property type="molecule type" value="Genomic_DNA"/>
</dbReference>
<evidence type="ECO:0000256" key="2">
    <source>
        <dbReference type="ARBA" id="ARBA00022748"/>
    </source>
</evidence>
<dbReference type="InterPro" id="IPR013766">
    <property type="entry name" value="Thioredoxin_domain"/>
</dbReference>
<dbReference type="InterPro" id="IPR036249">
    <property type="entry name" value="Thioredoxin-like_sf"/>
</dbReference>
<keyword evidence="4" id="KW-0676">Redox-active center</keyword>
<evidence type="ECO:0000256" key="5">
    <source>
        <dbReference type="SAM" id="SignalP"/>
    </source>
</evidence>
<feature type="signal peptide" evidence="5">
    <location>
        <begin position="1"/>
        <end position="20"/>
    </location>
</feature>
<evidence type="ECO:0000256" key="1">
    <source>
        <dbReference type="ARBA" id="ARBA00004196"/>
    </source>
</evidence>
<dbReference type="InterPro" id="IPR050553">
    <property type="entry name" value="Thioredoxin_ResA/DsbE_sf"/>
</dbReference>
<feature type="chain" id="PRO_5030023306" evidence="5">
    <location>
        <begin position="21"/>
        <end position="488"/>
    </location>
</feature>
<keyword evidence="3" id="KW-1015">Disulfide bond</keyword>
<keyword evidence="7" id="KW-0413">Isomerase</keyword>
<reference evidence="8" key="1">
    <citation type="submission" date="2017-01" db="EMBL/GenBank/DDBJ databases">
        <authorList>
            <person name="Varghese N."/>
            <person name="Submissions S."/>
        </authorList>
    </citation>
    <scope>NUCLEOTIDE SEQUENCE [LARGE SCALE GENOMIC DNA]</scope>
    <source>
        <strain evidence="8">DSM 21054</strain>
    </source>
</reference>
<dbReference type="OrthoDB" id="983020at2"/>
<dbReference type="PROSITE" id="PS51352">
    <property type="entry name" value="THIOREDOXIN_2"/>
    <property type="match status" value="1"/>
</dbReference>
<gene>
    <name evidence="7" type="ORF">SAMN05421788_1011522</name>
</gene>
<name>A0A173MR04_9BACT</name>
<evidence type="ECO:0000259" key="6">
    <source>
        <dbReference type="PROSITE" id="PS51352"/>
    </source>
</evidence>
<dbReference type="Proteomes" id="UP000186917">
    <property type="component" value="Unassembled WGS sequence"/>
</dbReference>
<keyword evidence="5" id="KW-0732">Signal</keyword>
<dbReference type="Gene3D" id="3.40.30.10">
    <property type="entry name" value="Glutaredoxin"/>
    <property type="match status" value="1"/>
</dbReference>
<dbReference type="SUPFAM" id="SSF52833">
    <property type="entry name" value="Thioredoxin-like"/>
    <property type="match status" value="1"/>
</dbReference>
<dbReference type="AlphaFoldDB" id="A0A173MR04"/>
<dbReference type="PANTHER" id="PTHR42852:SF6">
    <property type="entry name" value="THIOL:DISULFIDE INTERCHANGE PROTEIN DSBE"/>
    <property type="match status" value="1"/>
</dbReference>
<dbReference type="KEGG" id="fln:FLA_6148"/>
<protein>
    <submittedName>
        <fullName evidence="7">Thiol-disulfide isomerase or thioredoxin</fullName>
    </submittedName>
</protein>
<dbReference type="RefSeq" id="WP_076377163.1">
    <property type="nucleotide sequence ID" value="NZ_AP017422.1"/>
</dbReference>
<organism evidence="7 8">
    <name type="scientific">Filimonas lacunae</name>
    <dbReference type="NCBI Taxonomy" id="477680"/>
    <lineage>
        <taxon>Bacteria</taxon>
        <taxon>Pseudomonadati</taxon>
        <taxon>Bacteroidota</taxon>
        <taxon>Chitinophagia</taxon>
        <taxon>Chitinophagales</taxon>
        <taxon>Chitinophagaceae</taxon>
        <taxon>Filimonas</taxon>
    </lineage>
</organism>
<evidence type="ECO:0000313" key="8">
    <source>
        <dbReference type="Proteomes" id="UP000186917"/>
    </source>
</evidence>
<evidence type="ECO:0000256" key="3">
    <source>
        <dbReference type="ARBA" id="ARBA00023157"/>
    </source>
</evidence>
<proteinExistence type="predicted"/>
<dbReference type="InterPro" id="IPR017937">
    <property type="entry name" value="Thioredoxin_CS"/>
</dbReference>
<dbReference type="PROSITE" id="PS00194">
    <property type="entry name" value="THIOREDOXIN_1"/>
    <property type="match status" value="1"/>
</dbReference>
<dbReference type="InterPro" id="IPR012336">
    <property type="entry name" value="Thioredoxin-like_fold"/>
</dbReference>
<dbReference type="STRING" id="477680.SAMN05421788_1011522"/>
<feature type="domain" description="Thioredoxin" evidence="6">
    <location>
        <begin position="328"/>
        <end position="478"/>
    </location>
</feature>
<dbReference type="GO" id="GO:0016853">
    <property type="term" value="F:isomerase activity"/>
    <property type="evidence" value="ECO:0007669"/>
    <property type="project" value="UniProtKB-KW"/>
</dbReference>
<accession>A0A173MR04</accession>
<dbReference type="GO" id="GO:0030313">
    <property type="term" value="C:cell envelope"/>
    <property type="evidence" value="ECO:0007669"/>
    <property type="project" value="UniProtKB-SubCell"/>
</dbReference>
<keyword evidence="2" id="KW-0201">Cytochrome c-type biogenesis</keyword>
<comment type="subcellular location">
    <subcellularLocation>
        <location evidence="1">Cell envelope</location>
    </subcellularLocation>
</comment>
<evidence type="ECO:0000313" key="7">
    <source>
        <dbReference type="EMBL" id="SIS83910.1"/>
    </source>
</evidence>
<sequence length="488" mass="55797">MRQAGVLCVAFFLLMTAVNAGSGTVERRGNVADTFVVVYNSYKYWGVLNGRESELITVDSRLDIVAYTGDRFYCFNLYRKSAGKRVLILENFIAYDSCTYTLLWKHHQINFAGKRREDLSCQYDISRLHHQYSLGAEALRWDSAGFRMSLNSVIASYNKIAVSQAAVLERFRKQIGGELLFFLKHQVQQMLLLQKEKYFHSMLQPHSLVRSVFSSEVAVQKCRADIYKLFQEEMNAVVCKQWERDSDGYGAQTAYWHAQVEVTYSLKRNLFAYIRQQAAGSCRDKVFVLFFKSNYYRDNDVDAKATEALLLMQDRYAKTELEQMQHVLAVGAAAFPFHLNNNSNVLVHMKDFAGKVVLMDFWYTGCASCAQLYHDVLNPVEELLREDENVVFLSVCTDNDNMLWLKSVADGIYTHEQSNVYNLYTGGQGEEHALIKAYNITGYPTLLLFDVSGNLAVKYQRVLKNKDGLLQSIHAMKTGEHISCSPVN</sequence>
<keyword evidence="8" id="KW-1185">Reference proteome</keyword>
<dbReference type="PANTHER" id="PTHR42852">
    <property type="entry name" value="THIOL:DISULFIDE INTERCHANGE PROTEIN DSBE"/>
    <property type="match status" value="1"/>
</dbReference>